<organism evidence="1 2">
    <name type="scientific">Nepenthes gracilis</name>
    <name type="common">Slender pitcher plant</name>
    <dbReference type="NCBI Taxonomy" id="150966"/>
    <lineage>
        <taxon>Eukaryota</taxon>
        <taxon>Viridiplantae</taxon>
        <taxon>Streptophyta</taxon>
        <taxon>Embryophyta</taxon>
        <taxon>Tracheophyta</taxon>
        <taxon>Spermatophyta</taxon>
        <taxon>Magnoliopsida</taxon>
        <taxon>eudicotyledons</taxon>
        <taxon>Gunneridae</taxon>
        <taxon>Pentapetalae</taxon>
        <taxon>Caryophyllales</taxon>
        <taxon>Nepenthaceae</taxon>
        <taxon>Nepenthes</taxon>
    </lineage>
</organism>
<evidence type="ECO:0000313" key="1">
    <source>
        <dbReference type="EMBL" id="GMH25156.1"/>
    </source>
</evidence>
<dbReference type="Pfam" id="PF03087">
    <property type="entry name" value="BPS1"/>
    <property type="match status" value="1"/>
</dbReference>
<dbReference type="GO" id="GO:0048364">
    <property type="term" value="P:root development"/>
    <property type="evidence" value="ECO:0007669"/>
    <property type="project" value="InterPro"/>
</dbReference>
<name>A0AAD3Y341_NEPGR</name>
<comment type="caution">
    <text evidence="1">The sequence shown here is derived from an EMBL/GenBank/DDBJ whole genome shotgun (WGS) entry which is preliminary data.</text>
</comment>
<dbReference type="Proteomes" id="UP001279734">
    <property type="component" value="Unassembled WGS sequence"/>
</dbReference>
<keyword evidence="2" id="KW-1185">Reference proteome</keyword>
<evidence type="ECO:0000313" key="2">
    <source>
        <dbReference type="Proteomes" id="UP001279734"/>
    </source>
</evidence>
<gene>
    <name evidence="1" type="ORF">Nepgr_026999</name>
</gene>
<accession>A0AAD3Y341</accession>
<proteinExistence type="predicted"/>
<dbReference type="AlphaFoldDB" id="A0AAD3Y341"/>
<dbReference type="GO" id="GO:0048367">
    <property type="term" value="P:shoot system development"/>
    <property type="evidence" value="ECO:0007669"/>
    <property type="project" value="InterPro"/>
</dbReference>
<reference evidence="1" key="1">
    <citation type="submission" date="2023-05" db="EMBL/GenBank/DDBJ databases">
        <title>Nepenthes gracilis genome sequencing.</title>
        <authorList>
            <person name="Fukushima K."/>
        </authorList>
    </citation>
    <scope>NUCLEOTIDE SEQUENCE</scope>
    <source>
        <strain evidence="1">SING2019-196</strain>
    </source>
</reference>
<dbReference type="InterPro" id="IPR004320">
    <property type="entry name" value="BPS1_pln"/>
</dbReference>
<dbReference type="EMBL" id="BSYO01000029">
    <property type="protein sequence ID" value="GMH25156.1"/>
    <property type="molecule type" value="Genomic_DNA"/>
</dbReference>
<protein>
    <submittedName>
        <fullName evidence="1">Uncharacterized protein</fullName>
    </submittedName>
</protein>
<sequence>MVNNRCHFRSISLPSMSNPIIRRIGEELDKLKEWEESSTSTSETISIGLTGLGNLYKCLDDALSLPLIQQAPSFHHHEQCVNELLETSLRLLDICSAAREIVLQLKEADRELRSALRRRKHDPVSIESNTADYICKRKKTIKSAKALVLSLKRVEENFGSSSILEDDHHHHRLSTVINALRCVSFMNISIYESLFFFLSMPVLCCKPRSSKWPLVSKLMQMRVTDQCGNEAETWNELKNVDVALRSLSCCQKSEPEKVEFVVKRLEDLEVGMDAIENGLDSMFRQLIKTRASLLNLFSFSF</sequence>
<dbReference type="PANTHER" id="PTHR33070:SF109">
    <property type="entry name" value="DOMAIN PROTEIN, PUTATIVE (DUF241)-RELATED"/>
    <property type="match status" value="1"/>
</dbReference>
<dbReference type="PANTHER" id="PTHR33070">
    <property type="entry name" value="OS06G0725500 PROTEIN"/>
    <property type="match status" value="1"/>
</dbReference>